<feature type="compositionally biased region" description="Basic residues" evidence="1">
    <location>
        <begin position="137"/>
        <end position="151"/>
    </location>
</feature>
<feature type="region of interest" description="Disordered" evidence="1">
    <location>
        <begin position="355"/>
        <end position="396"/>
    </location>
</feature>
<feature type="compositionally biased region" description="Low complexity" evidence="1">
    <location>
        <begin position="273"/>
        <end position="292"/>
    </location>
</feature>
<reference evidence="2" key="1">
    <citation type="journal article" date="2020" name="Stud. Mycol.">
        <title>101 Dothideomycetes genomes: a test case for predicting lifestyles and emergence of pathogens.</title>
        <authorList>
            <person name="Haridas S."/>
            <person name="Albert R."/>
            <person name="Binder M."/>
            <person name="Bloem J."/>
            <person name="Labutti K."/>
            <person name="Salamov A."/>
            <person name="Andreopoulos B."/>
            <person name="Baker S."/>
            <person name="Barry K."/>
            <person name="Bills G."/>
            <person name="Bluhm B."/>
            <person name="Cannon C."/>
            <person name="Castanera R."/>
            <person name="Culley D."/>
            <person name="Daum C."/>
            <person name="Ezra D."/>
            <person name="Gonzalez J."/>
            <person name="Henrissat B."/>
            <person name="Kuo A."/>
            <person name="Liang C."/>
            <person name="Lipzen A."/>
            <person name="Lutzoni F."/>
            <person name="Magnuson J."/>
            <person name="Mondo S."/>
            <person name="Nolan M."/>
            <person name="Ohm R."/>
            <person name="Pangilinan J."/>
            <person name="Park H.-J."/>
            <person name="Ramirez L."/>
            <person name="Alfaro M."/>
            <person name="Sun H."/>
            <person name="Tritt A."/>
            <person name="Yoshinaga Y."/>
            <person name="Zwiers L.-H."/>
            <person name="Turgeon B."/>
            <person name="Goodwin S."/>
            <person name="Spatafora J."/>
            <person name="Crous P."/>
            <person name="Grigoriev I."/>
        </authorList>
    </citation>
    <scope>NUCLEOTIDE SEQUENCE</scope>
    <source>
        <strain evidence="2">CBS 121410</strain>
    </source>
</reference>
<feature type="compositionally biased region" description="Basic and acidic residues" evidence="1">
    <location>
        <begin position="371"/>
        <end position="388"/>
    </location>
</feature>
<dbReference type="OrthoDB" id="425602at2759"/>
<keyword evidence="3" id="KW-1185">Reference proteome</keyword>
<dbReference type="EMBL" id="ML978719">
    <property type="protein sequence ID" value="KAF2087573.1"/>
    <property type="molecule type" value="Genomic_DNA"/>
</dbReference>
<evidence type="ECO:0008006" key="4">
    <source>
        <dbReference type="Google" id="ProtNLM"/>
    </source>
</evidence>
<organism evidence="2 3">
    <name type="scientific">Saccharata proteae CBS 121410</name>
    <dbReference type="NCBI Taxonomy" id="1314787"/>
    <lineage>
        <taxon>Eukaryota</taxon>
        <taxon>Fungi</taxon>
        <taxon>Dikarya</taxon>
        <taxon>Ascomycota</taxon>
        <taxon>Pezizomycotina</taxon>
        <taxon>Dothideomycetes</taxon>
        <taxon>Dothideomycetes incertae sedis</taxon>
        <taxon>Botryosphaeriales</taxon>
        <taxon>Saccharataceae</taxon>
        <taxon>Saccharata</taxon>
    </lineage>
</organism>
<sequence>MTTLTPRQPFAALDSPRLQTLASTKNRQNSIPASFSPAAKPVLSSPQKRRHSPSSFDDDFDGENVDPSRLTSPTKRSKAFDGSPQKASKFVLSTTPSLSSSLSSTSSRFSTPISPLSQQSKPRSVPVKSPISNSRGSPKHKRVGILSKRRTSSSPFTRVDPPSFGRSPRRSTGLPFSIDAALSGTIPTYTPTAKAEPAKPANVPTLDEAMPKGWFFEIHEDTAEQEATNLMEHSACTLDISSDDDCDTKARNEADERGKENIPPPDYHLANPTTSSSTASDSEDTTTAGTAEITKASRPRHKYDVDAMHEDRSPLGDLRASDYFGEGLNASSHVIVDGEKASALSKDCTADFVAAPSDDAENAPDAGGEPATEKNEVDFGKDERKEIVVYDDGEVS</sequence>
<feature type="region of interest" description="Disordered" evidence="1">
    <location>
        <begin position="239"/>
        <end position="314"/>
    </location>
</feature>
<comment type="caution">
    <text evidence="2">The sequence shown here is derived from an EMBL/GenBank/DDBJ whole genome shotgun (WGS) entry which is preliminary data.</text>
</comment>
<proteinExistence type="predicted"/>
<accession>A0A9P4HVM2</accession>
<feature type="region of interest" description="Disordered" evidence="1">
    <location>
        <begin position="23"/>
        <end position="178"/>
    </location>
</feature>
<dbReference type="AlphaFoldDB" id="A0A9P4HVM2"/>
<protein>
    <recommendedName>
        <fullName evidence="4">Thymidylate kinase protein</fullName>
    </recommendedName>
</protein>
<name>A0A9P4HVM2_9PEZI</name>
<feature type="compositionally biased region" description="Basic and acidic residues" evidence="1">
    <location>
        <begin position="302"/>
        <end position="314"/>
    </location>
</feature>
<evidence type="ECO:0000313" key="3">
    <source>
        <dbReference type="Proteomes" id="UP000799776"/>
    </source>
</evidence>
<feature type="compositionally biased region" description="Basic and acidic residues" evidence="1">
    <location>
        <begin position="247"/>
        <end position="260"/>
    </location>
</feature>
<gene>
    <name evidence="2" type="ORF">K490DRAFT_41530</name>
</gene>
<evidence type="ECO:0000313" key="2">
    <source>
        <dbReference type="EMBL" id="KAF2087573.1"/>
    </source>
</evidence>
<dbReference type="Proteomes" id="UP000799776">
    <property type="component" value="Unassembled WGS sequence"/>
</dbReference>
<evidence type="ECO:0000256" key="1">
    <source>
        <dbReference type="SAM" id="MobiDB-lite"/>
    </source>
</evidence>
<feature type="compositionally biased region" description="Polar residues" evidence="1">
    <location>
        <begin position="23"/>
        <end position="33"/>
    </location>
</feature>
<feature type="compositionally biased region" description="Low complexity" evidence="1">
    <location>
        <begin position="92"/>
        <end position="115"/>
    </location>
</feature>